<accession>A0ABQ6GYH7</accession>
<sequence>MVMDIFTTQLRRVVPVRIKPEKLKVKALAKDDRVGKLDEEQDHSLNDEVDVYNHNQQDEHSSDSEMHHASDVSQEDADKSTSKDNEKSKGNRLDIFV</sequence>
<comment type="caution">
    <text evidence="2">The sequence shown here is derived from an EMBL/GenBank/DDBJ whole genome shotgun (WGS) entry which is preliminary data.</text>
</comment>
<dbReference type="Proteomes" id="UP001157133">
    <property type="component" value="Unassembled WGS sequence"/>
</dbReference>
<evidence type="ECO:0000256" key="1">
    <source>
        <dbReference type="SAM" id="MobiDB-lite"/>
    </source>
</evidence>
<feature type="compositionally biased region" description="Basic and acidic residues" evidence="1">
    <location>
        <begin position="56"/>
        <end position="97"/>
    </location>
</feature>
<organism evidence="2 3">
    <name type="scientific">Thalassotalea eurytherma</name>
    <dbReference type="NCBI Taxonomy" id="1144278"/>
    <lineage>
        <taxon>Bacteria</taxon>
        <taxon>Pseudomonadati</taxon>
        <taxon>Pseudomonadota</taxon>
        <taxon>Gammaproteobacteria</taxon>
        <taxon>Alteromonadales</taxon>
        <taxon>Colwelliaceae</taxon>
        <taxon>Thalassotalea</taxon>
    </lineage>
</organism>
<name>A0ABQ6GYH7_9GAMM</name>
<feature type="compositionally biased region" description="Basic and acidic residues" evidence="1">
    <location>
        <begin position="32"/>
        <end position="46"/>
    </location>
</feature>
<reference evidence="2 3" key="1">
    <citation type="submission" date="2023-03" db="EMBL/GenBank/DDBJ databases">
        <title>Draft genome sequence of Thalassotalea eurytherma JCM 18482T.</title>
        <authorList>
            <person name="Sawabe T."/>
        </authorList>
    </citation>
    <scope>NUCLEOTIDE SEQUENCE [LARGE SCALE GENOMIC DNA]</scope>
    <source>
        <strain evidence="2 3">JCM 18482</strain>
    </source>
</reference>
<evidence type="ECO:0000313" key="3">
    <source>
        <dbReference type="Proteomes" id="UP001157133"/>
    </source>
</evidence>
<feature type="region of interest" description="Disordered" evidence="1">
    <location>
        <begin position="32"/>
        <end position="97"/>
    </location>
</feature>
<protein>
    <submittedName>
        <fullName evidence="2">Uncharacterized protein</fullName>
    </submittedName>
</protein>
<keyword evidence="3" id="KW-1185">Reference proteome</keyword>
<dbReference type="EMBL" id="BSSU01000002">
    <property type="protein sequence ID" value="GLX80922.1"/>
    <property type="molecule type" value="Genomic_DNA"/>
</dbReference>
<evidence type="ECO:0000313" key="2">
    <source>
        <dbReference type="EMBL" id="GLX80922.1"/>
    </source>
</evidence>
<proteinExistence type="predicted"/>
<gene>
    <name evidence="2" type="ORF">theurythT_03740</name>
</gene>